<evidence type="ECO:0000313" key="3">
    <source>
        <dbReference type="EMBL" id="VFR52316.1"/>
    </source>
</evidence>
<evidence type="ECO:0000313" key="7">
    <source>
        <dbReference type="EMBL" id="VFR96938.1"/>
    </source>
</evidence>
<dbReference type="EMBL" id="CAADIP010000052">
    <property type="protein sequence ID" value="VFR96938.1"/>
    <property type="molecule type" value="Genomic_DNA"/>
</dbReference>
<feature type="region of interest" description="Disordered" evidence="1">
    <location>
        <begin position="21"/>
        <end position="52"/>
    </location>
</feature>
<name>A0A484SGA0_9ZZZZ</name>
<evidence type="ECO:0000313" key="6">
    <source>
        <dbReference type="EMBL" id="VFR78782.1"/>
    </source>
</evidence>
<dbReference type="AlphaFoldDB" id="A0A484SGA0"/>
<evidence type="ECO:0000256" key="1">
    <source>
        <dbReference type="SAM" id="MobiDB-lite"/>
    </source>
</evidence>
<organism evidence="5">
    <name type="scientific">plant metagenome</name>
    <dbReference type="NCBI Taxonomy" id="1297885"/>
    <lineage>
        <taxon>unclassified sequences</taxon>
        <taxon>metagenomes</taxon>
        <taxon>organismal metagenomes</taxon>
    </lineage>
</organism>
<accession>A0A484SGA0</accession>
<gene>
    <name evidence="2" type="ORF">AMP9_3106</name>
    <name evidence="3" type="ORF">ANT2_3166</name>
    <name evidence="6" type="ORF">ANT3_3169</name>
    <name evidence="4" type="ORF">BRI6_3315</name>
    <name evidence="5" type="ORF">BRI9_3377</name>
    <name evidence="7" type="ORF">IVO3_3372</name>
    <name evidence="8" type="ORF">RAN7_3344</name>
</gene>
<dbReference type="EMBL" id="CAADID010000030">
    <property type="protein sequence ID" value="VFR78782.1"/>
    <property type="molecule type" value="Genomic_DNA"/>
</dbReference>
<evidence type="ECO:0000313" key="4">
    <source>
        <dbReference type="EMBL" id="VFR54687.1"/>
    </source>
</evidence>
<protein>
    <submittedName>
        <fullName evidence="5">Uncharacterized protein</fullName>
    </submittedName>
</protein>
<dbReference type="EMBL" id="CAADIG010000041">
    <property type="protein sequence ID" value="VFR52316.1"/>
    <property type="molecule type" value="Genomic_DNA"/>
</dbReference>
<sequence>MFSAVSHACPLAEKAVSCARRPSPAYTSSMSRSGGGRRPCARSGHSIKTSAS</sequence>
<reference evidence="5" key="1">
    <citation type="submission" date="2019-03" db="EMBL/GenBank/DDBJ databases">
        <authorList>
            <person name="Danneels B."/>
        </authorList>
    </citation>
    <scope>NUCLEOTIDE SEQUENCE</scope>
</reference>
<evidence type="ECO:0000313" key="5">
    <source>
        <dbReference type="EMBL" id="VFR61644.1"/>
    </source>
</evidence>
<dbReference type="EMBL" id="CAADIZ010000047">
    <property type="protein sequence ID" value="VFS28583.1"/>
    <property type="molecule type" value="Genomic_DNA"/>
</dbReference>
<proteinExistence type="predicted"/>
<dbReference type="EMBL" id="CAADHY010000010">
    <property type="protein sequence ID" value="VFR17457.1"/>
    <property type="molecule type" value="Genomic_DNA"/>
</dbReference>
<evidence type="ECO:0000313" key="2">
    <source>
        <dbReference type="EMBL" id="VFR17457.1"/>
    </source>
</evidence>
<dbReference type="EMBL" id="CAADIK010000005">
    <property type="protein sequence ID" value="VFR61644.1"/>
    <property type="molecule type" value="Genomic_DNA"/>
</dbReference>
<evidence type="ECO:0000313" key="8">
    <source>
        <dbReference type="EMBL" id="VFS28583.1"/>
    </source>
</evidence>
<dbReference type="EMBL" id="CAADII010000032">
    <property type="protein sequence ID" value="VFR54687.1"/>
    <property type="molecule type" value="Genomic_DNA"/>
</dbReference>